<dbReference type="Proteomes" id="UP001605036">
    <property type="component" value="Unassembled WGS sequence"/>
</dbReference>
<sequence length="117" mass="13227">MVQQTIKMFYADRIAKMTRSLPLQFMDPKLARPLIQRLVEAVIIHAIPEIFLCVEGANIPMPLLSLPTLAISDIGDPTRTSLTLAHKTVKGFCHHHHGDHQERSVMTIALSIDFRYP</sequence>
<proteinExistence type="predicted"/>
<dbReference type="EMBL" id="JBHFFA010000003">
    <property type="protein sequence ID" value="KAL2635441.1"/>
    <property type="molecule type" value="Genomic_DNA"/>
</dbReference>
<organism evidence="1 2">
    <name type="scientific">Riccia fluitans</name>
    <dbReference type="NCBI Taxonomy" id="41844"/>
    <lineage>
        <taxon>Eukaryota</taxon>
        <taxon>Viridiplantae</taxon>
        <taxon>Streptophyta</taxon>
        <taxon>Embryophyta</taxon>
        <taxon>Marchantiophyta</taxon>
        <taxon>Marchantiopsida</taxon>
        <taxon>Marchantiidae</taxon>
        <taxon>Marchantiales</taxon>
        <taxon>Ricciaceae</taxon>
        <taxon>Riccia</taxon>
    </lineage>
</organism>
<keyword evidence="2" id="KW-1185">Reference proteome</keyword>
<evidence type="ECO:0000313" key="2">
    <source>
        <dbReference type="Proteomes" id="UP001605036"/>
    </source>
</evidence>
<name>A0ABD1YXE4_9MARC</name>
<gene>
    <name evidence="1" type="ORF">R1flu_006920</name>
</gene>
<accession>A0ABD1YXE4</accession>
<reference evidence="1 2" key="1">
    <citation type="submission" date="2024-09" db="EMBL/GenBank/DDBJ databases">
        <title>Chromosome-scale assembly of Riccia fluitans.</title>
        <authorList>
            <person name="Paukszto L."/>
            <person name="Sawicki J."/>
            <person name="Karawczyk K."/>
            <person name="Piernik-Szablinska J."/>
            <person name="Szczecinska M."/>
            <person name="Mazdziarz M."/>
        </authorList>
    </citation>
    <scope>NUCLEOTIDE SEQUENCE [LARGE SCALE GENOMIC DNA]</scope>
    <source>
        <strain evidence="1">Rf_01</strain>
        <tissue evidence="1">Aerial parts of the thallus</tissue>
    </source>
</reference>
<dbReference type="AlphaFoldDB" id="A0ABD1YXE4"/>
<protein>
    <submittedName>
        <fullName evidence="1">Uncharacterized protein</fullName>
    </submittedName>
</protein>
<evidence type="ECO:0000313" key="1">
    <source>
        <dbReference type="EMBL" id="KAL2635441.1"/>
    </source>
</evidence>
<comment type="caution">
    <text evidence="1">The sequence shown here is derived from an EMBL/GenBank/DDBJ whole genome shotgun (WGS) entry which is preliminary data.</text>
</comment>